<accession>A0AAV0B9E9</accession>
<dbReference type="EMBL" id="CALTRL010000398">
    <property type="protein sequence ID" value="CAH7667871.1"/>
    <property type="molecule type" value="Genomic_DNA"/>
</dbReference>
<comment type="caution">
    <text evidence="3">The sequence shown here is derived from an EMBL/GenBank/DDBJ whole genome shotgun (WGS) entry which is preliminary data.</text>
</comment>
<feature type="region of interest" description="Disordered" evidence="1">
    <location>
        <begin position="175"/>
        <end position="234"/>
    </location>
</feature>
<reference evidence="3" key="1">
    <citation type="submission" date="2022-06" db="EMBL/GenBank/DDBJ databases">
        <authorList>
            <consortium name="SYNGENTA / RWTH Aachen University"/>
        </authorList>
    </citation>
    <scope>NUCLEOTIDE SEQUENCE</scope>
</reference>
<evidence type="ECO:0008006" key="5">
    <source>
        <dbReference type="Google" id="ProtNLM"/>
    </source>
</evidence>
<evidence type="ECO:0000313" key="2">
    <source>
        <dbReference type="EMBL" id="CAH7667871.1"/>
    </source>
</evidence>
<dbReference type="Proteomes" id="UP001153365">
    <property type="component" value="Unassembled WGS sequence"/>
</dbReference>
<organism evidence="3 4">
    <name type="scientific">Phakopsora pachyrhizi</name>
    <name type="common">Asian soybean rust disease fungus</name>
    <dbReference type="NCBI Taxonomy" id="170000"/>
    <lineage>
        <taxon>Eukaryota</taxon>
        <taxon>Fungi</taxon>
        <taxon>Dikarya</taxon>
        <taxon>Basidiomycota</taxon>
        <taxon>Pucciniomycotina</taxon>
        <taxon>Pucciniomycetes</taxon>
        <taxon>Pucciniales</taxon>
        <taxon>Phakopsoraceae</taxon>
        <taxon>Phakopsora</taxon>
    </lineage>
</organism>
<protein>
    <recommendedName>
        <fullName evidence="5">Ataxin-10 domain-containing protein</fullName>
    </recommendedName>
</protein>
<sequence length="447" mass="49502">MATRQRNLQTENISEEQVIIAFHSFLQGALAQACAESLFDTSVLASAEADVQVQGPAICLLLAALRSQGDPPSISTTLIHLSENSCPPSFRNWFRLWADCVPKIKSLRDEQRYDLAKIICDQEPTFQPILIELPILAQNLRAIAIEISQRRTFQERFNEDLDYAIQFGGGAQETYQTPVSSKFHPPPAYDETIPSPHLPPRRVGSTNNGVLTPPQSASLPLKQSDHSTRPSTNLEDHPALAIVRETLYASLADIVYSSPKIHGVLESKDSTDGELSKAYFASLCLAILNVSLSLVDLRTRSIKVVNLGRGFPSVMRAEDCPPHLQPLIGELFSIAIAAQSLAEEDDRIAIDSMNSQSQAHVRGIDQYTKIERLKIELECGANWETGPNSLGIIQRADSPTGNVRSTANRINGLALRVSQIESFRERERMLFEVLVPNLSQRQSSRNR</sequence>
<gene>
    <name evidence="3" type="ORF">PPACK8108_LOCUS17263</name>
    <name evidence="2" type="ORF">PPACK8108_LOCUS2309</name>
</gene>
<evidence type="ECO:0000313" key="3">
    <source>
        <dbReference type="EMBL" id="CAH7683614.1"/>
    </source>
</evidence>
<evidence type="ECO:0000313" key="4">
    <source>
        <dbReference type="Proteomes" id="UP001153365"/>
    </source>
</evidence>
<dbReference type="AlphaFoldDB" id="A0AAV0B9E9"/>
<dbReference type="PROSITE" id="PS51257">
    <property type="entry name" value="PROKAR_LIPOPROTEIN"/>
    <property type="match status" value="1"/>
</dbReference>
<feature type="compositionally biased region" description="Polar residues" evidence="1">
    <location>
        <begin position="204"/>
        <end position="218"/>
    </location>
</feature>
<dbReference type="EMBL" id="CALTRL010004816">
    <property type="protein sequence ID" value="CAH7683614.1"/>
    <property type="molecule type" value="Genomic_DNA"/>
</dbReference>
<name>A0AAV0B9E9_PHAPC</name>
<proteinExistence type="predicted"/>
<feature type="compositionally biased region" description="Basic and acidic residues" evidence="1">
    <location>
        <begin position="223"/>
        <end position="234"/>
    </location>
</feature>
<evidence type="ECO:0000256" key="1">
    <source>
        <dbReference type="SAM" id="MobiDB-lite"/>
    </source>
</evidence>
<keyword evidence="4" id="KW-1185">Reference proteome</keyword>